<feature type="domain" description="Vitellogenin" evidence="6">
    <location>
        <begin position="48"/>
        <end position="646"/>
    </location>
</feature>
<evidence type="ECO:0000259" key="7">
    <source>
        <dbReference type="PROSITE" id="PS51233"/>
    </source>
</evidence>
<keyword evidence="8" id="KW-1185">Reference proteome</keyword>
<dbReference type="SMART" id="SM00638">
    <property type="entry name" value="LPD_N"/>
    <property type="match status" value="1"/>
</dbReference>
<evidence type="ECO:0000259" key="6">
    <source>
        <dbReference type="PROSITE" id="PS51211"/>
    </source>
</evidence>
<feature type="coiled-coil region" evidence="4">
    <location>
        <begin position="2425"/>
        <end position="2464"/>
    </location>
</feature>
<comment type="caution">
    <text evidence="3">Lacks conserved residue(s) required for the propagation of feature annotation.</text>
</comment>
<dbReference type="Pfam" id="PF01347">
    <property type="entry name" value="Vitellogenin_N"/>
    <property type="match status" value="1"/>
</dbReference>
<dbReference type="InterPro" id="IPR050733">
    <property type="entry name" value="Vitellogenin/Apolipophorin"/>
</dbReference>
<dbReference type="SUPFAM" id="SSF48431">
    <property type="entry name" value="Lipovitellin-phosvitin complex, superhelical domain"/>
    <property type="match status" value="1"/>
</dbReference>
<feature type="chain" id="PRO_5026692198" evidence="5">
    <location>
        <begin position="31"/>
        <end position="3354"/>
    </location>
</feature>
<dbReference type="RefSeq" id="XP_030379753.1">
    <property type="nucleotide sequence ID" value="XM_030523893.1"/>
</dbReference>
<dbReference type="PANTHER" id="PTHR23345:SF36">
    <property type="entry name" value="APOLIPOPHORINS"/>
    <property type="match status" value="1"/>
</dbReference>
<dbReference type="Gene3D" id="2.20.80.10">
    <property type="entry name" value="Lipovitellin-phosvitin complex, chain A, domain 4"/>
    <property type="match status" value="1"/>
</dbReference>
<evidence type="ECO:0000256" key="5">
    <source>
        <dbReference type="SAM" id="SignalP"/>
    </source>
</evidence>
<dbReference type="InterPro" id="IPR011030">
    <property type="entry name" value="Lipovitellin_superhlx_dom"/>
</dbReference>
<dbReference type="PROSITE" id="PS51233">
    <property type="entry name" value="VWFD"/>
    <property type="match status" value="1"/>
</dbReference>
<dbReference type="InterPro" id="IPR001747">
    <property type="entry name" value="Vitellogenin_N"/>
</dbReference>
<dbReference type="Pfam" id="PF09172">
    <property type="entry name" value="Vit_open_b-sht"/>
    <property type="match status" value="1"/>
</dbReference>
<dbReference type="PANTHER" id="PTHR23345">
    <property type="entry name" value="VITELLOGENIN-RELATED"/>
    <property type="match status" value="1"/>
</dbReference>
<dbReference type="OrthoDB" id="6484170at2759"/>
<dbReference type="Gene3D" id="1.25.10.20">
    <property type="entry name" value="Vitellinogen, superhelical"/>
    <property type="match status" value="1"/>
</dbReference>
<dbReference type="InterPro" id="IPR015819">
    <property type="entry name" value="Lipid_transp_b-sht_shell"/>
</dbReference>
<dbReference type="GO" id="GO:0005319">
    <property type="term" value="F:lipid transporter activity"/>
    <property type="evidence" value="ECO:0007669"/>
    <property type="project" value="InterPro"/>
</dbReference>
<keyword evidence="2" id="KW-0325">Glycoprotein</keyword>
<dbReference type="InterPro" id="IPR001846">
    <property type="entry name" value="VWF_type-D"/>
</dbReference>
<dbReference type="SMART" id="SM01169">
    <property type="entry name" value="DUF1943"/>
    <property type="match status" value="1"/>
</dbReference>
<dbReference type="InterPro" id="IPR015817">
    <property type="entry name" value="Vitellinogen_open_b-sht_sub1"/>
</dbReference>
<gene>
    <name evidence="9" type="primary">LOC115627996</name>
</gene>
<dbReference type="CTD" id="43827"/>
<dbReference type="Gene3D" id="2.20.50.20">
    <property type="entry name" value="Lipovitellin. Chain A, domain 3"/>
    <property type="match status" value="1"/>
</dbReference>
<dbReference type="SMART" id="SM00216">
    <property type="entry name" value="VWD"/>
    <property type="match status" value="1"/>
</dbReference>
<organism evidence="8 9">
    <name type="scientific">Drosophila lebanonensis</name>
    <name type="common">Fruit fly</name>
    <name type="synonym">Scaptodrosophila lebanonensis</name>
    <dbReference type="NCBI Taxonomy" id="7225"/>
    <lineage>
        <taxon>Eukaryota</taxon>
        <taxon>Metazoa</taxon>
        <taxon>Ecdysozoa</taxon>
        <taxon>Arthropoda</taxon>
        <taxon>Hexapoda</taxon>
        <taxon>Insecta</taxon>
        <taxon>Pterygota</taxon>
        <taxon>Neoptera</taxon>
        <taxon>Endopterygota</taxon>
        <taxon>Diptera</taxon>
        <taxon>Brachycera</taxon>
        <taxon>Muscomorpha</taxon>
        <taxon>Ephydroidea</taxon>
        <taxon>Drosophilidae</taxon>
        <taxon>Scaptodrosophila</taxon>
    </lineage>
</organism>
<feature type="domain" description="VWFD" evidence="7">
    <location>
        <begin position="2789"/>
        <end position="2956"/>
    </location>
</feature>
<dbReference type="Proteomes" id="UP000504634">
    <property type="component" value="Unplaced"/>
</dbReference>
<dbReference type="PROSITE" id="PS51211">
    <property type="entry name" value="VITELLOGENIN"/>
    <property type="match status" value="1"/>
</dbReference>
<reference evidence="9" key="1">
    <citation type="submission" date="2025-08" db="UniProtKB">
        <authorList>
            <consortium name="RefSeq"/>
        </authorList>
    </citation>
    <scope>IDENTIFICATION</scope>
    <source>
        <strain evidence="9">11010-0011.00</strain>
        <tissue evidence="9">Whole body</tissue>
    </source>
</reference>
<dbReference type="Pfam" id="PF00094">
    <property type="entry name" value="VWD"/>
    <property type="match status" value="1"/>
</dbReference>
<name>A0A6J2TX65_DROLE</name>
<accession>A0A6J2TX65</accession>
<feature type="signal peptide" evidence="5">
    <location>
        <begin position="1"/>
        <end position="30"/>
    </location>
</feature>
<proteinExistence type="predicted"/>
<evidence type="ECO:0000256" key="1">
    <source>
        <dbReference type="ARBA" id="ARBA00022729"/>
    </source>
</evidence>
<keyword evidence="1 5" id="KW-0732">Signal</keyword>
<evidence type="ECO:0000313" key="8">
    <source>
        <dbReference type="Proteomes" id="UP000504634"/>
    </source>
</evidence>
<keyword evidence="4" id="KW-0175">Coiled coil</keyword>
<dbReference type="GeneID" id="115627996"/>
<dbReference type="InterPro" id="IPR015255">
    <property type="entry name" value="Vitellinogen_open_b-sht"/>
</dbReference>
<evidence type="ECO:0000313" key="9">
    <source>
        <dbReference type="RefSeq" id="XP_030379753.1"/>
    </source>
</evidence>
<dbReference type="SUPFAM" id="SSF56968">
    <property type="entry name" value="Lipovitellin-phosvitin complex, beta-sheet shell regions"/>
    <property type="match status" value="2"/>
</dbReference>
<evidence type="ECO:0000256" key="2">
    <source>
        <dbReference type="ARBA" id="ARBA00023180"/>
    </source>
</evidence>
<sequence>MMRTMNPCHALRLLIGAVFCFLLLVGSTIADGSCSKGCPQSDNGLLKYTPGNVYDYAFDSILTVGLSSGLVTEADDTSLKVTGSAKIFAQGNCGYTLQLGAVKVSNTKESVEKKILSNIQKPVHFTLASGQVEPQICTDGSDSAYSLNIKRAIISLLQSSTAGENEVDVFGQCPTHTSTSKVGNAEAITKVRNLNKCAHREQINSGLVSGVVNEKAGIRSSLLLQADYTKESKIERGVVSNVHLVELYKFTGTTKGNSDVSAKVVTNLVLKSPAGSPGAAPATGSQTASIIFQKPETYTAKNINALKTALSELVDLTSDYVKKDSAKKFVELIRLLRSADTDTLLELAGFPHPNKEQARKVYLDALFRTNTAESARAILKQINKLDDREKVIAILSLNLVETVDKDTVSLAANQLTPNARKELYLAVGSLVSKYCARNGCEQSDIDAVAKKFADGLKGCKANTKKDEERIVYVLKGIGNAKQSSDNVVNALAQCSSPGPSTRIRVAALQASSAIGCNAQLRAKALEVLKNPNEDSELRIEAYLSAITCPTAEVANEIAEVVNNEKVYQVGGFIASSLKAIRDSTDATREEQRYHLGNIRVTKQFPRDYRRYSFNNEVSYKLDALGLSASSDYKLIYSQQGFLPRSARLNVTTEIFGTNFNVFEASIRQENLENVLEYYVGPKGLLNKDFDEIVKMIEVGNAGVGGRARRSIADDAAKVSKKYKTYGSKNTHDLNLDLSLKLFGSELAFLSLGDNVPSSLDDIIKTFSEVFEKAKKELSSFEKEFSWHHLFLDTEFAYPTGVGVPLEFSAQGFVANKVDFGINVDVNAILEQDWQRATYRLKAVPSVDVNVNVQLGFNAQVLASGLRVTSTAHSATGSDVSVGLIKGAEGFNVDVQLPREKLELIDIEIATEFYVAEQGKPLKSVPLKTAKKQQKSSGNEACFTPLEVVGVKLCAISSTVSDLSSGKVSSGDTFNLAQPFSASVYVVTERKFNFRGSHTVQQGVSQQWKLDFSTPGSKVSHDTSLTFELGSKPRTYGRLSLDNPQYQFALEAGINNDQRELVLYGQYEQDKNIRKSKIGFLKNGNEYKPVIEVQDQNGVSNSINGYRADGKVVVQKTGDKQSRFSFENFQVTGPSNERVVVNGWADVGQASLNSELRIAPGQESYFVKGNFKLEGGQYAAGLFINDERQPDNVYGGSAQLSVADQAYALKVTGKAVAWTLDSATDLQYSKPEGSSSVRSSTFSQELSVKNKNKPVGAVKVKASSDVNKFQLEAEASREQKVASLNVKYESNQRSVHDYALEANAKLNKHFIDVLAKCDVNGNLYVIDNVVKTSWGTSLTAKGELGQRYTPQDVHINLQGSAQLSNKDKPTQWILKVIGTPEKTNSELRVSRDNAELVKFTGESQHPQDKVSAAKVNLIVKNLLTAKGDFKLAKNGKGDLTATIETQKTEPKHKVDIDTKFHIQAPKYDIETSITLDSDKKIHLKSENNIDKLKFSTKNVLTALDKKVSFDASGSVKGELRTNGEIQGNFALTAPDGRVVDGSINRKTSANAKTGISQSNIDLQVNDQDPTNGKKRSIVLKSKLDVAKNKDISANNQLTYTDFDGQETEVKSHIKTVKNGPKSTLDAGVSARSNLLSQPIDISVVLEEYPDQGESVGRVSGKYGNRVTTNVNGKYNLGDSSTPATFEIQGNLQVPETGIKSLQLSANGKFLKPAVEIGNGAYVLELFVDGKTGSGQFVRLNTDWKGSNQEGSYKLEAQTNNMEAPLKFDGSYQREQAGSLREGDINGKQKFAFNINYADKYLKSSADLSYAAAETATLRLNLDTSVEGVKNIEVNLRSHKAVEDTYVIAAQAKQDGKSYALDTKLYRSSHKKGFDISVTLPQGQPIVLVAIVEILGERKAKFALDIQNLIDLDLKINTESAYNNIDDFYITNQWTSKKLKLDNYDLDVRGQGKAITAQLKNAQGQVFSGTATYTLKKEKNKSIIEGQGQVQYQGKSHSGNFKLTHQLYELATEKEVGFSYTVNGNFGPKNGVSTLKITNKEFNTKLSVCEEKKQCTNVQVQSIITADEQKLDSVQHAVIVLVDLRELGYPYEFELKSKTTRQGFKYQYNLDSAIVSGNNKKYQLTANVVPTSLIVTLVLPSREVVFETTQQIPTDNKVFGHYELSAAFYIDKANRPNDVARVVAAVDVGGVERIAVNAKGQVKLEHPTIRPLVISGSLGANREQRFVNTEVTIDIFRTPDQKIIASSELRDTQGQNGFNITSRQQLRSTGLQLQYELNAHSAFNTKTTEFSSGAELQSATSELKVGAFVIANKERLEVLVNALDEQILHIAGNFNTQKSIVKLNTKLQAFGQKPVEITSEVHPTLAKITVKRQGLVDANAEVKLGKEFKFDIVGSGKPLFNGRVALDAANFLQTTYKSNDQDVDGFLKSAEAEIKQETEVVTQKIKQRFEKLRQRVEEQVKLAKESTPDFQRLKDSYNSNAKAIVKELESDPSLAPIINAIQNWYEKIEKIIDQITKTSSATFEKLQKTVVELYEQAQTVWRDSLLKTWEEIVVAATKLVGQARIEIVNAYTKALQQILEVLEKYGPELKNYGKAIKEAIKPLSEAAQELFKVTISATEELIQDLKEYLEKLPTFDAIRDEVADKLQKLQLVEKTLIFLNNVFDQLQILPQTPETTELLQKVHEYLENKLKRQPVNDEQVLEELANLLLKALRSIWAAIETNAPAGVPGAASGDLQAWFGSLPSTADTLIKLPSLLSFRASVINFLLNENWDNVFSKNLFQSWVFFQDFELRGHIVDGQHIFTFDGQHYAYPGNCKLILAQDSVDNNFTVVAQLNNGKLKAITLADRDGNFVEVADNVALKVNGKPVEYPQNLPGIHAWRRFYTVHLHSEYGATVMCTTDLKVCHIHVNGFYTSKTRGLLGNGNAEPYDEYLLIDGTLATDSAALGNDYGLGKCPPVAFDIGQVDSPVRADICSKIFGIESPLSLSFLALDSKPYRKACDIAVQKVAEKDKEAVACTFALAYGSALRFQNKWVVLPTACLKCAGPAGQRELNEEFTVKIPTNKADIVFVVDVNVKPVVLANLIAPAITEIRESLKSRGFSDVQVGVVVFDETKRYPALLTSDNGKINYKGNVANVQLNGPKNFCDNCVEQIITEKRILELYNALERLIKNVVPQADEKAFQLALDYPFRAGAAKSIIGVRSDSLEYNNWWKFVRAQIIGTVTKFDGALLHLIAPVKGFSLEGVQAEKLVGFNSRLVATVDGKDNKKRAKLQFDNDMGIDFVLNNGGWVFATQNFEKLKAPEQKKVLNQVTTSIADTLLKTEIVSDCRCLPVNGLHGQHKCAIKSSSFVPNKKPKAA</sequence>
<evidence type="ECO:0000256" key="3">
    <source>
        <dbReference type="PROSITE-ProRule" id="PRU00557"/>
    </source>
</evidence>
<dbReference type="Gene3D" id="2.30.230.10">
    <property type="entry name" value="Lipovitellin, beta-sheet shell regions, chain A"/>
    <property type="match status" value="1"/>
</dbReference>
<dbReference type="InterPro" id="IPR015816">
    <property type="entry name" value="Vitellinogen_b-sht_N"/>
</dbReference>
<evidence type="ECO:0000256" key="4">
    <source>
        <dbReference type="SAM" id="Coils"/>
    </source>
</evidence>
<protein>
    <submittedName>
        <fullName evidence="9">Apolipophorins</fullName>
    </submittedName>
</protein>